<evidence type="ECO:0000256" key="5">
    <source>
        <dbReference type="ARBA" id="ARBA00023136"/>
    </source>
</evidence>
<comment type="subcellular location">
    <subcellularLocation>
        <location evidence="1 6">Membrane</location>
        <topology evidence="1 6">Multi-pass membrane protein</topology>
    </subcellularLocation>
</comment>
<evidence type="ECO:0000313" key="9">
    <source>
        <dbReference type="Proteomes" id="UP000023152"/>
    </source>
</evidence>
<name>X6N4P7_RETFI</name>
<comment type="similarity">
    <text evidence="2 6">Belongs to the TVP23 family.</text>
</comment>
<dbReference type="EMBL" id="ASPP01012170">
    <property type="protein sequence ID" value="ETO20863.1"/>
    <property type="molecule type" value="Genomic_DNA"/>
</dbReference>
<proteinExistence type="inferred from homology"/>
<feature type="transmembrane region" description="Helical" evidence="6">
    <location>
        <begin position="65"/>
        <end position="87"/>
    </location>
</feature>
<protein>
    <recommendedName>
        <fullName evidence="6">Golgi apparatus membrane protein TVP23 homolog</fullName>
    </recommendedName>
</protein>
<keyword evidence="5 6" id="KW-0472">Membrane</keyword>
<keyword evidence="4 6" id="KW-1133">Transmembrane helix</keyword>
<dbReference type="PANTHER" id="PTHR13019:SF7">
    <property type="entry name" value="GOLGI APPARATUS MEMBRANE PROTEIN TVP23"/>
    <property type="match status" value="1"/>
</dbReference>
<dbReference type="AlphaFoldDB" id="X6N4P7"/>
<evidence type="ECO:0000256" key="1">
    <source>
        <dbReference type="ARBA" id="ARBA00004141"/>
    </source>
</evidence>
<gene>
    <name evidence="8" type="ORF">RFI_16346</name>
</gene>
<dbReference type="Pfam" id="PF05832">
    <property type="entry name" value="DUF846"/>
    <property type="match status" value="1"/>
</dbReference>
<feature type="region of interest" description="Disordered" evidence="7">
    <location>
        <begin position="19"/>
        <end position="40"/>
    </location>
</feature>
<feature type="transmembrane region" description="Helical" evidence="6">
    <location>
        <begin position="181"/>
        <end position="200"/>
    </location>
</feature>
<feature type="compositionally biased region" description="Polar residues" evidence="7">
    <location>
        <begin position="23"/>
        <end position="33"/>
    </location>
</feature>
<evidence type="ECO:0000256" key="3">
    <source>
        <dbReference type="ARBA" id="ARBA00022692"/>
    </source>
</evidence>
<evidence type="ECO:0000313" key="8">
    <source>
        <dbReference type="EMBL" id="ETO20863.1"/>
    </source>
</evidence>
<dbReference type="OMA" id="ESAHPNR"/>
<reference evidence="8 9" key="1">
    <citation type="journal article" date="2013" name="Curr. Biol.">
        <title>The Genome of the Foraminiferan Reticulomyxa filosa.</title>
        <authorList>
            <person name="Glockner G."/>
            <person name="Hulsmann N."/>
            <person name="Schleicher M."/>
            <person name="Noegel A.A."/>
            <person name="Eichinger L."/>
            <person name="Gallinger C."/>
            <person name="Pawlowski J."/>
            <person name="Sierra R."/>
            <person name="Euteneuer U."/>
            <person name="Pillet L."/>
            <person name="Moustafa A."/>
            <person name="Platzer M."/>
            <person name="Groth M."/>
            <person name="Szafranski K."/>
            <person name="Schliwa M."/>
        </authorList>
    </citation>
    <scope>NUCLEOTIDE SEQUENCE [LARGE SCALE GENOMIC DNA]</scope>
</reference>
<keyword evidence="3 6" id="KW-0812">Transmembrane</keyword>
<dbReference type="InterPro" id="IPR008564">
    <property type="entry name" value="TVP23-like"/>
</dbReference>
<evidence type="ECO:0000256" key="4">
    <source>
        <dbReference type="ARBA" id="ARBA00022989"/>
    </source>
</evidence>
<evidence type="ECO:0000256" key="2">
    <source>
        <dbReference type="ARBA" id="ARBA00005467"/>
    </source>
</evidence>
<dbReference type="PANTHER" id="PTHR13019">
    <property type="entry name" value="GOLGI APPARATUS MEMBRANE PROTEIN TVP23"/>
    <property type="match status" value="1"/>
</dbReference>
<sequence length="212" mass="24870">MHNDNEEDVVFLNVGEHRPETKITPNSPTNRMNSSSSTEETTEHPVTSFFTLFFKVHICKYMYMYMHLLCFFFICSDIASLGTYIFGTWFSNNFVFVFVLIVLTLACDFWVVKNVSGRLLVGLRWWNDVKEDGNTEWKFESSARDSRNNKEWGIFWYSLVSTPLIWALFALSSLVRFDFKWLPLTFVAVALNGAQLWGYWKCSRGYPPPFFF</sequence>
<dbReference type="GO" id="GO:0000139">
    <property type="term" value="C:Golgi membrane"/>
    <property type="evidence" value="ECO:0007669"/>
    <property type="project" value="TreeGrafter"/>
</dbReference>
<dbReference type="OrthoDB" id="2151161at2759"/>
<keyword evidence="9" id="KW-1185">Reference proteome</keyword>
<feature type="transmembrane region" description="Helical" evidence="6">
    <location>
        <begin position="154"/>
        <end position="175"/>
    </location>
</feature>
<evidence type="ECO:0000256" key="6">
    <source>
        <dbReference type="RuleBase" id="RU361206"/>
    </source>
</evidence>
<dbReference type="GO" id="GO:0009306">
    <property type="term" value="P:protein secretion"/>
    <property type="evidence" value="ECO:0007669"/>
    <property type="project" value="TreeGrafter"/>
</dbReference>
<accession>X6N4P7</accession>
<feature type="transmembrane region" description="Helical" evidence="6">
    <location>
        <begin position="93"/>
        <end position="112"/>
    </location>
</feature>
<organism evidence="8 9">
    <name type="scientific">Reticulomyxa filosa</name>
    <dbReference type="NCBI Taxonomy" id="46433"/>
    <lineage>
        <taxon>Eukaryota</taxon>
        <taxon>Sar</taxon>
        <taxon>Rhizaria</taxon>
        <taxon>Retaria</taxon>
        <taxon>Foraminifera</taxon>
        <taxon>Monothalamids</taxon>
        <taxon>Reticulomyxidae</taxon>
        <taxon>Reticulomyxa</taxon>
    </lineage>
</organism>
<dbReference type="Proteomes" id="UP000023152">
    <property type="component" value="Unassembled WGS sequence"/>
</dbReference>
<evidence type="ECO:0000256" key="7">
    <source>
        <dbReference type="SAM" id="MobiDB-lite"/>
    </source>
</evidence>
<dbReference type="GO" id="GO:0016192">
    <property type="term" value="P:vesicle-mediated transport"/>
    <property type="evidence" value="ECO:0007669"/>
    <property type="project" value="TreeGrafter"/>
</dbReference>
<comment type="caution">
    <text evidence="8">The sequence shown here is derived from an EMBL/GenBank/DDBJ whole genome shotgun (WGS) entry which is preliminary data.</text>
</comment>